<proteinExistence type="predicted"/>
<dbReference type="InterPro" id="IPR007375">
    <property type="entry name" value="SoxG"/>
</dbReference>
<dbReference type="EMBL" id="JAAKZG010000014">
    <property type="protein sequence ID" value="NGN44182.1"/>
    <property type="molecule type" value="Genomic_DNA"/>
</dbReference>
<dbReference type="AlphaFoldDB" id="A0A7C9RAK0"/>
<gene>
    <name evidence="1" type="ORF">G6N74_24235</name>
</gene>
<dbReference type="Pfam" id="PF04268">
    <property type="entry name" value="SoxG"/>
    <property type="match status" value="1"/>
</dbReference>
<evidence type="ECO:0000313" key="2">
    <source>
        <dbReference type="Proteomes" id="UP000481252"/>
    </source>
</evidence>
<dbReference type="InterPro" id="IPR027266">
    <property type="entry name" value="TrmE/GcvT-like"/>
</dbReference>
<comment type="caution">
    <text evidence="1">The sequence shown here is derived from an EMBL/GenBank/DDBJ whole genome shotgun (WGS) entry which is preliminary data.</text>
</comment>
<dbReference type="SUPFAM" id="SSF103025">
    <property type="entry name" value="Folate-binding domain"/>
    <property type="match status" value="1"/>
</dbReference>
<name>A0A7C9RAK0_9HYPH</name>
<accession>A0A7C9RAK0</accession>
<dbReference type="Proteomes" id="UP000481252">
    <property type="component" value="Unassembled WGS sequence"/>
</dbReference>
<dbReference type="Gene3D" id="3.30.70.1520">
    <property type="entry name" value="Heterotetrameric sarcosine oxidase"/>
    <property type="match status" value="1"/>
</dbReference>
<reference evidence="1 2" key="1">
    <citation type="submission" date="2020-02" db="EMBL/GenBank/DDBJ databases">
        <title>Genome sequence of the type strain CGMCC 1.15528 of Mesorhizobium zhangyense.</title>
        <authorList>
            <person name="Gao J."/>
            <person name="Sun J."/>
        </authorList>
    </citation>
    <scope>NUCLEOTIDE SEQUENCE [LARGE SCALE GENOMIC DNA]</scope>
    <source>
        <strain evidence="1 2">CGMCC 1.15528</strain>
    </source>
</reference>
<sequence>MADFTWTTRSPLQQAVIAGRHGAAIAKAGIRLSEIRDFDLVQVFARRGQWAATAKAAKAYFGVAAPTGPKAVTGKKGVLVWSGADQFMALSPRLGTIQPVDGLRGVFEGFASLSDQSDGRCLIRLSGPRVREMLAKVNSLDLHDGVFPIGAAATTSIDHTAVNLWRDADAPDGSPVFNVLVFSSFADSLWHTLVDSAAEYGIEVETVSIAVD</sequence>
<dbReference type="Gene3D" id="3.30.1360.120">
    <property type="entry name" value="Probable tRNA modification gtpase trme, domain 1"/>
    <property type="match status" value="1"/>
</dbReference>
<organism evidence="1 2">
    <name type="scientific">Mesorhizobium zhangyense</name>
    <dbReference type="NCBI Taxonomy" id="1776730"/>
    <lineage>
        <taxon>Bacteria</taxon>
        <taxon>Pseudomonadati</taxon>
        <taxon>Pseudomonadota</taxon>
        <taxon>Alphaproteobacteria</taxon>
        <taxon>Hyphomicrobiales</taxon>
        <taxon>Phyllobacteriaceae</taxon>
        <taxon>Mesorhizobium</taxon>
    </lineage>
</organism>
<evidence type="ECO:0000313" key="1">
    <source>
        <dbReference type="EMBL" id="NGN44182.1"/>
    </source>
</evidence>
<keyword evidence="2" id="KW-1185">Reference proteome</keyword>
<dbReference type="RefSeq" id="WP_165120584.1">
    <property type="nucleotide sequence ID" value="NZ_JAAKZG010000014.1"/>
</dbReference>
<protein>
    <submittedName>
        <fullName evidence="1">Sarcosine oxidase subunit gamma</fullName>
    </submittedName>
</protein>